<keyword evidence="1 2" id="KW-0694">RNA-binding</keyword>
<dbReference type="OrthoDB" id="610462at2759"/>
<proteinExistence type="predicted"/>
<protein>
    <recommendedName>
        <fullName evidence="4">RRM domain-containing protein</fullName>
    </recommendedName>
</protein>
<evidence type="ECO:0000256" key="2">
    <source>
        <dbReference type="PROSITE-ProRule" id="PRU00176"/>
    </source>
</evidence>
<dbReference type="CDD" id="cd00590">
    <property type="entry name" value="RRM_SF"/>
    <property type="match status" value="1"/>
</dbReference>
<dbReference type="SMART" id="SM00360">
    <property type="entry name" value="RRM"/>
    <property type="match status" value="2"/>
</dbReference>
<dbReference type="STRING" id="252740.A0A423W4D9"/>
<dbReference type="InterPro" id="IPR035979">
    <property type="entry name" value="RBD_domain_sf"/>
</dbReference>
<evidence type="ECO:0000259" key="4">
    <source>
        <dbReference type="PROSITE" id="PS50102"/>
    </source>
</evidence>
<reference evidence="5 6" key="1">
    <citation type="submission" date="2015-09" db="EMBL/GenBank/DDBJ databases">
        <title>Host preference determinants of Valsa canker pathogens revealed by comparative genomics.</title>
        <authorList>
            <person name="Yin Z."/>
            <person name="Huang L."/>
        </authorList>
    </citation>
    <scope>NUCLEOTIDE SEQUENCE [LARGE SCALE GENOMIC DNA]</scope>
    <source>
        <strain evidence="5 6">YSFL</strain>
    </source>
</reference>
<dbReference type="GO" id="GO:0005737">
    <property type="term" value="C:cytoplasm"/>
    <property type="evidence" value="ECO:0007669"/>
    <property type="project" value="TreeGrafter"/>
</dbReference>
<dbReference type="GO" id="GO:0005634">
    <property type="term" value="C:nucleus"/>
    <property type="evidence" value="ECO:0007669"/>
    <property type="project" value="TreeGrafter"/>
</dbReference>
<sequence>MTAADCGLPRDVVPPGNQTGKYYIPISNLPFNTTWQGLKDYIKPVCTVDHVEIFPKSTSGWVRVNGYKNFRAAFDHLNGKEFNGRAIIADDRNADKPLKVRDLVVSNTPGSTNRPSTSTTSPPISAPDETSHYMAGSPVSYSDSTVLSSPTSTTASMYGQSSRSYTMSMSPSSYMATPDTVYSQTVVPSWNTLASQSDPISAYGYGSATQSYYGYPTVPDGQQALYDHSPSYAVQPVQPYNEYGEYYASPTTMTLSSQFADLAVGTSSATGGGGVVYTEQRGIHIRDLSRRASEDQVRKLIREAAGREADLINGIEVPLDKDRNPRGWALVHFRSADLARRMVGVLDGAEFKGRKLGVRLLKEGETVGASGVTSASPPWDEFCRGHR</sequence>
<evidence type="ECO:0000313" key="5">
    <source>
        <dbReference type="EMBL" id="ROV98205.1"/>
    </source>
</evidence>
<accession>A0A423W4D9</accession>
<dbReference type="InterPro" id="IPR000504">
    <property type="entry name" value="RRM_dom"/>
</dbReference>
<dbReference type="InterPro" id="IPR012677">
    <property type="entry name" value="Nucleotide-bd_a/b_plait_sf"/>
</dbReference>
<dbReference type="InterPro" id="IPR050374">
    <property type="entry name" value="RRT5_SRSF_SR"/>
</dbReference>
<dbReference type="PANTHER" id="PTHR23003">
    <property type="entry name" value="RNA RECOGNITION MOTIF RRM DOMAIN CONTAINING PROTEIN"/>
    <property type="match status" value="1"/>
</dbReference>
<comment type="caution">
    <text evidence="5">The sequence shown here is derived from an EMBL/GenBank/DDBJ whole genome shotgun (WGS) entry which is preliminary data.</text>
</comment>
<dbReference type="GO" id="GO:0003729">
    <property type="term" value="F:mRNA binding"/>
    <property type="evidence" value="ECO:0007669"/>
    <property type="project" value="TreeGrafter"/>
</dbReference>
<dbReference type="Gene3D" id="3.30.70.330">
    <property type="match status" value="2"/>
</dbReference>
<feature type="domain" description="RRM" evidence="4">
    <location>
        <begin position="281"/>
        <end position="363"/>
    </location>
</feature>
<feature type="compositionally biased region" description="Low complexity" evidence="3">
    <location>
        <begin position="108"/>
        <end position="127"/>
    </location>
</feature>
<dbReference type="AlphaFoldDB" id="A0A423W4D9"/>
<dbReference type="PROSITE" id="PS50102">
    <property type="entry name" value="RRM"/>
    <property type="match status" value="1"/>
</dbReference>
<dbReference type="EMBL" id="LJZO01000014">
    <property type="protein sequence ID" value="ROV98205.1"/>
    <property type="molecule type" value="Genomic_DNA"/>
</dbReference>
<organism evidence="5 6">
    <name type="scientific">Cytospora chrysosperma</name>
    <name type="common">Cytospora canker fungus</name>
    <name type="synonym">Sphaeria chrysosperma</name>
    <dbReference type="NCBI Taxonomy" id="252740"/>
    <lineage>
        <taxon>Eukaryota</taxon>
        <taxon>Fungi</taxon>
        <taxon>Dikarya</taxon>
        <taxon>Ascomycota</taxon>
        <taxon>Pezizomycotina</taxon>
        <taxon>Sordariomycetes</taxon>
        <taxon>Sordariomycetidae</taxon>
        <taxon>Diaporthales</taxon>
        <taxon>Cytosporaceae</taxon>
        <taxon>Cytospora</taxon>
    </lineage>
</organism>
<dbReference type="Proteomes" id="UP000284375">
    <property type="component" value="Unassembled WGS sequence"/>
</dbReference>
<name>A0A423W4D9_CYTCH</name>
<evidence type="ECO:0000313" key="6">
    <source>
        <dbReference type="Proteomes" id="UP000284375"/>
    </source>
</evidence>
<keyword evidence="6" id="KW-1185">Reference proteome</keyword>
<feature type="region of interest" description="Disordered" evidence="3">
    <location>
        <begin position="105"/>
        <end position="137"/>
    </location>
</feature>
<evidence type="ECO:0000256" key="3">
    <source>
        <dbReference type="SAM" id="MobiDB-lite"/>
    </source>
</evidence>
<gene>
    <name evidence="5" type="ORF">VSDG_04433</name>
</gene>
<dbReference type="Pfam" id="PF00076">
    <property type="entry name" value="RRM_1"/>
    <property type="match status" value="2"/>
</dbReference>
<dbReference type="SUPFAM" id="SSF54928">
    <property type="entry name" value="RNA-binding domain, RBD"/>
    <property type="match status" value="2"/>
</dbReference>
<evidence type="ECO:0000256" key="1">
    <source>
        <dbReference type="ARBA" id="ARBA00022884"/>
    </source>
</evidence>